<evidence type="ECO:0000313" key="1">
    <source>
        <dbReference type="EMBL" id="KAI3692028.1"/>
    </source>
</evidence>
<protein>
    <submittedName>
        <fullName evidence="1">Uncharacterized protein</fullName>
    </submittedName>
</protein>
<organism evidence="1 2">
    <name type="scientific">Arctium lappa</name>
    <name type="common">Greater burdock</name>
    <name type="synonym">Lappa major</name>
    <dbReference type="NCBI Taxonomy" id="4217"/>
    <lineage>
        <taxon>Eukaryota</taxon>
        <taxon>Viridiplantae</taxon>
        <taxon>Streptophyta</taxon>
        <taxon>Embryophyta</taxon>
        <taxon>Tracheophyta</taxon>
        <taxon>Spermatophyta</taxon>
        <taxon>Magnoliopsida</taxon>
        <taxon>eudicotyledons</taxon>
        <taxon>Gunneridae</taxon>
        <taxon>Pentapetalae</taxon>
        <taxon>asterids</taxon>
        <taxon>campanulids</taxon>
        <taxon>Asterales</taxon>
        <taxon>Asteraceae</taxon>
        <taxon>Carduoideae</taxon>
        <taxon>Cardueae</taxon>
        <taxon>Arctiinae</taxon>
        <taxon>Arctium</taxon>
    </lineage>
</organism>
<name>A0ACB8Z3T7_ARCLA</name>
<accession>A0ACB8Z3T7</accession>
<proteinExistence type="predicted"/>
<reference evidence="1 2" key="2">
    <citation type="journal article" date="2022" name="Mol. Ecol. Resour.">
        <title>The genomes of chicory, endive, great burdock and yacon provide insights into Asteraceae paleo-polyploidization history and plant inulin production.</title>
        <authorList>
            <person name="Fan W."/>
            <person name="Wang S."/>
            <person name="Wang H."/>
            <person name="Wang A."/>
            <person name="Jiang F."/>
            <person name="Liu H."/>
            <person name="Zhao H."/>
            <person name="Xu D."/>
            <person name="Zhang Y."/>
        </authorList>
    </citation>
    <scope>NUCLEOTIDE SEQUENCE [LARGE SCALE GENOMIC DNA]</scope>
    <source>
        <strain evidence="2">cv. Niubang</strain>
    </source>
</reference>
<keyword evidence="2" id="KW-1185">Reference proteome</keyword>
<comment type="caution">
    <text evidence="1">The sequence shown here is derived from an EMBL/GenBank/DDBJ whole genome shotgun (WGS) entry which is preliminary data.</text>
</comment>
<gene>
    <name evidence="1" type="ORF">L6452_31834</name>
</gene>
<reference evidence="2" key="1">
    <citation type="journal article" date="2022" name="Mol. Ecol. Resour.">
        <title>The genomes of chicory, endive, great burdock and yacon provide insights into Asteraceae palaeo-polyploidization history and plant inulin production.</title>
        <authorList>
            <person name="Fan W."/>
            <person name="Wang S."/>
            <person name="Wang H."/>
            <person name="Wang A."/>
            <person name="Jiang F."/>
            <person name="Liu H."/>
            <person name="Zhao H."/>
            <person name="Xu D."/>
            <person name="Zhang Y."/>
        </authorList>
    </citation>
    <scope>NUCLEOTIDE SEQUENCE [LARGE SCALE GENOMIC DNA]</scope>
    <source>
        <strain evidence="2">cv. Niubang</strain>
    </source>
</reference>
<dbReference type="Proteomes" id="UP001055879">
    <property type="component" value="Linkage Group LG11"/>
</dbReference>
<evidence type="ECO:0000313" key="2">
    <source>
        <dbReference type="Proteomes" id="UP001055879"/>
    </source>
</evidence>
<dbReference type="EMBL" id="CM042057">
    <property type="protein sequence ID" value="KAI3692028.1"/>
    <property type="molecule type" value="Genomic_DNA"/>
</dbReference>
<sequence>MDFDLNVLNENEHLEHGNPEAMECDLNVQDGDHHEEKGNTEGMKSDLSVQDGYHYEEKGTTEGMEIDLSDLDDVEHEEQGNAEGMDFDLHEQDGYDTDNMDIDDLHDVLGDDYTDYIHFEDEFHEEEQVDQQEQLHEQLYRAKAQEQDDKGKAHEKVDMEGFEYISMDIEEFESGEDSEFQNGRKKALHRLKKAHQDWSKKRFKSTMEDMISDDDFEEIFLDGFKACGKELLGLDGSFMKGPFLGQILTAVGVDPNQGRPHCDVLLNNMCEVFNRQLIDGRDKSIITTLDYIREYLIKRIVNVGMVIAKSEGLLTPTTTRILEATKTQVAQYVVLWNGGDKYQDVGLPEEWVDDSYRLITWKKVYEFKVGPLSGKEFWLKSDCALKLTLPVHHTQVGRPKKKRKNSVEELSQPVKGSKLSKAGKTVTCTKCKKSGHNSRTCKGQEARAV</sequence>